<dbReference type="NCBIfam" id="TIGR02436">
    <property type="entry name" value="four helix bundle protein"/>
    <property type="match status" value="1"/>
</dbReference>
<dbReference type="PANTHER" id="PTHR38471:SF2">
    <property type="entry name" value="FOUR HELIX BUNDLE PROTEIN"/>
    <property type="match status" value="1"/>
</dbReference>
<sequence>MSGAIRHFSDLEVYRDSFRLGMRIFEASRSFPKEEQFALTDQLRRSARSVGANIAEAWGKRRYEAHFVSKLSDADTELHETEHWLAFASKHGYIDKVAFDGFRDEIASIGRRLGAMMSNPKPFVLRLRAVNSRDGEL</sequence>
<dbReference type="CDD" id="cd16377">
    <property type="entry name" value="23S_rRNA_IVP_like"/>
    <property type="match status" value="1"/>
</dbReference>
<accession>A0A1J5RS87</accession>
<name>A0A1J5RS87_9ZZZZ</name>
<gene>
    <name evidence="1" type="ORF">GALL_190880</name>
</gene>
<reference evidence="1" key="1">
    <citation type="submission" date="2016-10" db="EMBL/GenBank/DDBJ databases">
        <title>Sequence of Gallionella enrichment culture.</title>
        <authorList>
            <person name="Poehlein A."/>
            <person name="Muehling M."/>
            <person name="Daniel R."/>
        </authorList>
    </citation>
    <scope>NUCLEOTIDE SEQUENCE</scope>
</reference>
<evidence type="ECO:0000313" key="1">
    <source>
        <dbReference type="EMBL" id="OIQ98846.1"/>
    </source>
</evidence>
<dbReference type="Gene3D" id="1.20.1440.60">
    <property type="entry name" value="23S rRNA-intervening sequence"/>
    <property type="match status" value="1"/>
</dbReference>
<dbReference type="EMBL" id="MLJW01000113">
    <property type="protein sequence ID" value="OIQ98846.1"/>
    <property type="molecule type" value="Genomic_DNA"/>
</dbReference>
<dbReference type="SUPFAM" id="SSF158446">
    <property type="entry name" value="IVS-encoded protein-like"/>
    <property type="match status" value="1"/>
</dbReference>
<dbReference type="PANTHER" id="PTHR38471">
    <property type="entry name" value="FOUR HELIX BUNDLE PROTEIN"/>
    <property type="match status" value="1"/>
</dbReference>
<dbReference type="Pfam" id="PF05635">
    <property type="entry name" value="23S_rRNA_IVP"/>
    <property type="match status" value="1"/>
</dbReference>
<dbReference type="InterPro" id="IPR036583">
    <property type="entry name" value="23S_rRNA_IVS_sf"/>
</dbReference>
<dbReference type="InterPro" id="IPR012657">
    <property type="entry name" value="23S_rRNA-intervening_sequence"/>
</dbReference>
<protein>
    <recommendedName>
        <fullName evidence="2">Four helix bundle protein</fullName>
    </recommendedName>
</protein>
<organism evidence="1">
    <name type="scientific">mine drainage metagenome</name>
    <dbReference type="NCBI Taxonomy" id="410659"/>
    <lineage>
        <taxon>unclassified sequences</taxon>
        <taxon>metagenomes</taxon>
        <taxon>ecological metagenomes</taxon>
    </lineage>
</organism>
<dbReference type="AlphaFoldDB" id="A0A1J5RS87"/>
<comment type="caution">
    <text evidence="1">The sequence shown here is derived from an EMBL/GenBank/DDBJ whole genome shotgun (WGS) entry which is preliminary data.</text>
</comment>
<evidence type="ECO:0008006" key="2">
    <source>
        <dbReference type="Google" id="ProtNLM"/>
    </source>
</evidence>
<proteinExistence type="predicted"/>